<dbReference type="EMBL" id="JWZX01000895">
    <property type="protein sequence ID" value="KOO35373.1"/>
    <property type="molecule type" value="Genomic_DNA"/>
</dbReference>
<evidence type="ECO:0000256" key="1">
    <source>
        <dbReference type="SAM" id="MobiDB-lite"/>
    </source>
</evidence>
<protein>
    <submittedName>
        <fullName evidence="2">Uncharacterized protein</fullName>
    </submittedName>
</protein>
<organism evidence="2 3">
    <name type="scientific">Chrysochromulina tobinii</name>
    <dbReference type="NCBI Taxonomy" id="1460289"/>
    <lineage>
        <taxon>Eukaryota</taxon>
        <taxon>Haptista</taxon>
        <taxon>Haptophyta</taxon>
        <taxon>Prymnesiophyceae</taxon>
        <taxon>Prymnesiales</taxon>
        <taxon>Chrysochromulinaceae</taxon>
        <taxon>Chrysochromulina</taxon>
    </lineage>
</organism>
<feature type="region of interest" description="Disordered" evidence="1">
    <location>
        <begin position="1"/>
        <end position="22"/>
    </location>
</feature>
<gene>
    <name evidence="2" type="ORF">Ctob_014533</name>
</gene>
<sequence length="74" mass="8599">MQQTNQPNILSSTSVDAPRTPGGVTSYEDFEAMFDHEEFGIKLLYKTYKIFYAEEETEEMVLEQWEDLKAEIKG</sequence>
<dbReference type="Proteomes" id="UP000037460">
    <property type="component" value="Unassembled WGS sequence"/>
</dbReference>
<evidence type="ECO:0000313" key="2">
    <source>
        <dbReference type="EMBL" id="KOO35373.1"/>
    </source>
</evidence>
<comment type="caution">
    <text evidence="2">The sequence shown here is derived from an EMBL/GenBank/DDBJ whole genome shotgun (WGS) entry which is preliminary data.</text>
</comment>
<evidence type="ECO:0000313" key="3">
    <source>
        <dbReference type="Proteomes" id="UP000037460"/>
    </source>
</evidence>
<reference evidence="3" key="1">
    <citation type="journal article" date="2015" name="PLoS Genet.">
        <title>Genome Sequence and Transcriptome Analyses of Chrysochromulina tobin: Metabolic Tools for Enhanced Algal Fitness in the Prominent Order Prymnesiales (Haptophyceae).</title>
        <authorList>
            <person name="Hovde B.T."/>
            <person name="Deodato C.R."/>
            <person name="Hunsperger H.M."/>
            <person name="Ryken S.A."/>
            <person name="Yost W."/>
            <person name="Jha R.K."/>
            <person name="Patterson J."/>
            <person name="Monnat R.J. Jr."/>
            <person name="Barlow S.B."/>
            <person name="Starkenburg S.R."/>
            <person name="Cattolico R.A."/>
        </authorList>
    </citation>
    <scope>NUCLEOTIDE SEQUENCE</scope>
    <source>
        <strain evidence="3">CCMP291</strain>
    </source>
</reference>
<dbReference type="AlphaFoldDB" id="A0A0M0KAD3"/>
<keyword evidence="3" id="KW-1185">Reference proteome</keyword>
<accession>A0A0M0KAD3</accession>
<name>A0A0M0KAD3_9EUKA</name>
<feature type="compositionally biased region" description="Polar residues" evidence="1">
    <location>
        <begin position="1"/>
        <end position="15"/>
    </location>
</feature>
<proteinExistence type="predicted"/>